<evidence type="ECO:0000313" key="3">
    <source>
        <dbReference type="Proteomes" id="UP001209076"/>
    </source>
</evidence>
<comment type="caution">
    <text evidence="2">The sequence shown here is derived from an EMBL/GenBank/DDBJ whole genome shotgun (WGS) entry which is preliminary data.</text>
</comment>
<evidence type="ECO:0000256" key="1">
    <source>
        <dbReference type="SAM" id="Phobius"/>
    </source>
</evidence>
<name>A0ABT2PXL5_9MOLU</name>
<keyword evidence="1" id="KW-0472">Membrane</keyword>
<protein>
    <submittedName>
        <fullName evidence="2">Uncharacterized protein</fullName>
    </submittedName>
</protein>
<sequence length="41" mass="4466">MLEVKGSSLLASSVVIAFLTTILPVFFIASKRSNDAIKNRK</sequence>
<accession>A0ABT2PXL5</accession>
<dbReference type="Proteomes" id="UP001209076">
    <property type="component" value="Unassembled WGS sequence"/>
</dbReference>
<keyword evidence="1" id="KW-1133">Transmembrane helix</keyword>
<keyword evidence="3" id="KW-1185">Reference proteome</keyword>
<gene>
    <name evidence="2" type="ORF">N7603_08530</name>
</gene>
<dbReference type="EMBL" id="JAOEGN010000023">
    <property type="protein sequence ID" value="MCU0105701.1"/>
    <property type="molecule type" value="Genomic_DNA"/>
</dbReference>
<evidence type="ECO:0000313" key="2">
    <source>
        <dbReference type="EMBL" id="MCU0105701.1"/>
    </source>
</evidence>
<keyword evidence="1" id="KW-0812">Transmembrane</keyword>
<dbReference type="RefSeq" id="WP_262097020.1">
    <property type="nucleotide sequence ID" value="NZ_JAOEGN010000023.1"/>
</dbReference>
<organism evidence="2 3">
    <name type="scientific">Paracholeplasma vituli</name>
    <dbReference type="NCBI Taxonomy" id="69473"/>
    <lineage>
        <taxon>Bacteria</taxon>
        <taxon>Bacillati</taxon>
        <taxon>Mycoplasmatota</taxon>
        <taxon>Mollicutes</taxon>
        <taxon>Acholeplasmatales</taxon>
        <taxon>Acholeplasmataceae</taxon>
        <taxon>Paracholeplasma</taxon>
    </lineage>
</organism>
<reference evidence="3" key="1">
    <citation type="submission" date="2023-07" db="EMBL/GenBank/DDBJ databases">
        <title>Novel Mycoplasma species identified in domestic and wild animals.</title>
        <authorList>
            <person name="Volokhov D.V."/>
            <person name="Furtak V.A."/>
            <person name="Zagorodnyaya T.A."/>
        </authorList>
    </citation>
    <scope>NUCLEOTIDE SEQUENCE [LARGE SCALE GENOMIC DNA]</scope>
    <source>
        <strain evidence="3">92-19</strain>
    </source>
</reference>
<proteinExistence type="predicted"/>
<feature type="transmembrane region" description="Helical" evidence="1">
    <location>
        <begin position="6"/>
        <end position="29"/>
    </location>
</feature>